<dbReference type="AlphaFoldDB" id="A0A5B7E372"/>
<evidence type="ECO:0000313" key="2">
    <source>
        <dbReference type="Proteomes" id="UP000324222"/>
    </source>
</evidence>
<gene>
    <name evidence="1" type="ORF">E2C01_021667</name>
</gene>
<organism evidence="1 2">
    <name type="scientific">Portunus trituberculatus</name>
    <name type="common">Swimming crab</name>
    <name type="synonym">Neptunus trituberculatus</name>
    <dbReference type="NCBI Taxonomy" id="210409"/>
    <lineage>
        <taxon>Eukaryota</taxon>
        <taxon>Metazoa</taxon>
        <taxon>Ecdysozoa</taxon>
        <taxon>Arthropoda</taxon>
        <taxon>Crustacea</taxon>
        <taxon>Multicrustacea</taxon>
        <taxon>Malacostraca</taxon>
        <taxon>Eumalacostraca</taxon>
        <taxon>Eucarida</taxon>
        <taxon>Decapoda</taxon>
        <taxon>Pleocyemata</taxon>
        <taxon>Brachyura</taxon>
        <taxon>Eubrachyura</taxon>
        <taxon>Portunoidea</taxon>
        <taxon>Portunidae</taxon>
        <taxon>Portuninae</taxon>
        <taxon>Portunus</taxon>
    </lineage>
</organism>
<dbReference type="Proteomes" id="UP000324222">
    <property type="component" value="Unassembled WGS sequence"/>
</dbReference>
<sequence length="89" mass="10037">MVTCNFKPLGKWHNFKAVCGGIRTYVWTSARSHAHHLADHLLPEWSHGDKLDLCVFTFIVKCQGPFPWQYSLSLLTEVGKSTLISAPPL</sequence>
<evidence type="ECO:0000313" key="1">
    <source>
        <dbReference type="EMBL" id="MPC28461.1"/>
    </source>
</evidence>
<comment type="caution">
    <text evidence="1">The sequence shown here is derived from an EMBL/GenBank/DDBJ whole genome shotgun (WGS) entry which is preliminary data.</text>
</comment>
<accession>A0A5B7E372</accession>
<protein>
    <submittedName>
        <fullName evidence="1">Uncharacterized protein</fullName>
    </submittedName>
</protein>
<reference evidence="1 2" key="1">
    <citation type="submission" date="2019-05" db="EMBL/GenBank/DDBJ databases">
        <title>Another draft genome of Portunus trituberculatus and its Hox gene families provides insights of decapod evolution.</title>
        <authorList>
            <person name="Jeong J.-H."/>
            <person name="Song I."/>
            <person name="Kim S."/>
            <person name="Choi T."/>
            <person name="Kim D."/>
            <person name="Ryu S."/>
            <person name="Kim W."/>
        </authorList>
    </citation>
    <scope>NUCLEOTIDE SEQUENCE [LARGE SCALE GENOMIC DNA]</scope>
    <source>
        <tissue evidence="1">Muscle</tissue>
    </source>
</reference>
<name>A0A5B7E372_PORTR</name>
<keyword evidence="2" id="KW-1185">Reference proteome</keyword>
<proteinExistence type="predicted"/>
<dbReference type="EMBL" id="VSRR010001916">
    <property type="protein sequence ID" value="MPC28461.1"/>
    <property type="molecule type" value="Genomic_DNA"/>
</dbReference>